<sequence length="261" mass="28709">MNKRMAMWGITRFWLCYLFLTLLLIVFPAVAPAAAPLRLVVSDSLPPPYLILDEGGGEAKGLAIDLCRKVAERLGRDTTVRLAPPKRLPELVRAGEVDMVCHVAPGWYAYPDDLWFGRRLYTADSVFIAAQGAPSICDQCSLPAEVATVIGYEYGDRMRQGFDSGAVSRRDVRSEENVFRLVQHGRVSYGIISEYTFHYFAKGLRDVAIKGSVARFNITVGVPRSGSISEAELKIASAAIRLPQDVAPEYRAYLGAPAGPR</sequence>
<dbReference type="EMBL" id="CP025611">
    <property type="protein sequence ID" value="AUN29548.1"/>
    <property type="molecule type" value="Genomic_DNA"/>
</dbReference>
<evidence type="ECO:0000259" key="2">
    <source>
        <dbReference type="Pfam" id="PF00497"/>
    </source>
</evidence>
<evidence type="ECO:0000313" key="4">
    <source>
        <dbReference type="Proteomes" id="UP000234752"/>
    </source>
</evidence>
<dbReference type="Gene3D" id="3.40.190.10">
    <property type="entry name" value="Periplasmic binding protein-like II"/>
    <property type="match status" value="2"/>
</dbReference>
<dbReference type="KEGG" id="ncb:C0V82_04385"/>
<gene>
    <name evidence="3" type="ORF">C0V82_04385</name>
</gene>
<proteinExistence type="predicted"/>
<feature type="domain" description="Solute-binding protein family 3/N-terminal" evidence="2">
    <location>
        <begin position="39"/>
        <end position="102"/>
    </location>
</feature>
<dbReference type="SUPFAM" id="SSF53850">
    <property type="entry name" value="Periplasmic binding protein-like II"/>
    <property type="match status" value="1"/>
</dbReference>
<accession>A0A2K9N8T4</accession>
<dbReference type="InterPro" id="IPR001638">
    <property type="entry name" value="Solute-binding_3/MltF_N"/>
</dbReference>
<dbReference type="PANTHER" id="PTHR35936:SF6">
    <property type="entry name" value="AMINO ACID ABC TRANSPORTER SUBSTRATE-BINDING PAAT FAMILY PROTEIN"/>
    <property type="match status" value="1"/>
</dbReference>
<dbReference type="Pfam" id="PF00497">
    <property type="entry name" value="SBP_bac_3"/>
    <property type="match status" value="1"/>
</dbReference>
<evidence type="ECO:0000313" key="3">
    <source>
        <dbReference type="EMBL" id="AUN29548.1"/>
    </source>
</evidence>
<dbReference type="Proteomes" id="UP000234752">
    <property type="component" value="Chromosome eg_1"/>
</dbReference>
<dbReference type="RefSeq" id="WP_102111273.1">
    <property type="nucleotide sequence ID" value="NZ_CP025611.1"/>
</dbReference>
<dbReference type="AlphaFoldDB" id="A0A2K9N8T4"/>
<evidence type="ECO:0000256" key="1">
    <source>
        <dbReference type="ARBA" id="ARBA00022729"/>
    </source>
</evidence>
<dbReference type="PANTHER" id="PTHR35936">
    <property type="entry name" value="MEMBRANE-BOUND LYTIC MUREIN TRANSGLYCOSYLASE F"/>
    <property type="match status" value="1"/>
</dbReference>
<organism evidence="3 4">
    <name type="scientific">Niveispirillum cyanobacteriorum</name>
    <dbReference type="NCBI Taxonomy" id="1612173"/>
    <lineage>
        <taxon>Bacteria</taxon>
        <taxon>Pseudomonadati</taxon>
        <taxon>Pseudomonadota</taxon>
        <taxon>Alphaproteobacteria</taxon>
        <taxon>Rhodospirillales</taxon>
        <taxon>Azospirillaceae</taxon>
        <taxon>Niveispirillum</taxon>
    </lineage>
</organism>
<name>A0A2K9N8T4_9PROT</name>
<reference evidence="3 4" key="1">
    <citation type="submission" date="2017-12" db="EMBL/GenBank/DDBJ databases">
        <title>Genomes of bacteria within cyanobacterial aggregates.</title>
        <authorList>
            <person name="Cai H."/>
        </authorList>
    </citation>
    <scope>NUCLEOTIDE SEQUENCE [LARGE SCALE GENOMIC DNA]</scope>
    <source>
        <strain evidence="3 4">TH16</strain>
    </source>
</reference>
<protein>
    <recommendedName>
        <fullName evidence="2">Solute-binding protein family 3/N-terminal domain-containing protein</fullName>
    </recommendedName>
</protein>
<keyword evidence="1" id="KW-0732">Signal</keyword>
<keyword evidence="4" id="KW-1185">Reference proteome</keyword>